<proteinExistence type="predicted"/>
<feature type="transmembrane region" description="Helical" evidence="1">
    <location>
        <begin position="21"/>
        <end position="44"/>
    </location>
</feature>
<keyword evidence="1" id="KW-1133">Transmembrane helix</keyword>
<keyword evidence="1" id="KW-0812">Transmembrane</keyword>
<feature type="domain" description="2TM" evidence="2">
    <location>
        <begin position="13"/>
        <end position="96"/>
    </location>
</feature>
<protein>
    <submittedName>
        <fullName evidence="3">2TM domain-containing protein</fullName>
    </submittedName>
</protein>
<dbReference type="InterPro" id="IPR025698">
    <property type="entry name" value="2TM_dom"/>
</dbReference>
<comment type="caution">
    <text evidence="3">The sequence shown here is derived from an EMBL/GenBank/DDBJ whole genome shotgun (WGS) entry which is preliminary data.</text>
</comment>
<dbReference type="EMBL" id="JAIUJR010000003">
    <property type="protein sequence ID" value="MCA0132152.1"/>
    <property type="molecule type" value="Genomic_DNA"/>
</dbReference>
<keyword evidence="1" id="KW-0472">Membrane</keyword>
<dbReference type="Proteomes" id="UP001198901">
    <property type="component" value="Unassembled WGS sequence"/>
</dbReference>
<organism evidence="3 4">
    <name type="scientific">Winogradskyella alexanderae</name>
    <dbReference type="NCBI Taxonomy" id="2877123"/>
    <lineage>
        <taxon>Bacteria</taxon>
        <taxon>Pseudomonadati</taxon>
        <taxon>Bacteroidota</taxon>
        <taxon>Flavobacteriia</taxon>
        <taxon>Flavobacteriales</taxon>
        <taxon>Flavobacteriaceae</taxon>
        <taxon>Winogradskyella</taxon>
    </lineage>
</organism>
<evidence type="ECO:0000313" key="4">
    <source>
        <dbReference type="Proteomes" id="UP001198901"/>
    </source>
</evidence>
<reference evidence="4" key="1">
    <citation type="submission" date="2023-07" db="EMBL/GenBank/DDBJ databases">
        <authorList>
            <person name="Yue Y."/>
        </authorList>
    </citation>
    <scope>NUCLEOTIDE SEQUENCE [LARGE SCALE GENOMIC DNA]</scope>
    <source>
        <strain evidence="4">D23</strain>
    </source>
</reference>
<gene>
    <name evidence="3" type="ORF">LBU54_06115</name>
</gene>
<keyword evidence="4" id="KW-1185">Reference proteome</keyword>
<evidence type="ECO:0000259" key="2">
    <source>
        <dbReference type="Pfam" id="PF13239"/>
    </source>
</evidence>
<dbReference type="Pfam" id="PF13239">
    <property type="entry name" value="2TM"/>
    <property type="match status" value="1"/>
</dbReference>
<accession>A0ABS7XQ56</accession>
<dbReference type="RefSeq" id="WP_224527265.1">
    <property type="nucleotide sequence ID" value="NZ_JAIUJR010000003.1"/>
</dbReference>
<feature type="transmembrane region" description="Helical" evidence="1">
    <location>
        <begin position="56"/>
        <end position="76"/>
    </location>
</feature>
<sequence length="108" mass="13222">MNHSDHNKERLAEAKRQVKRIKLFYIHLVGYLVVVALVLLNFYIMDKGLHEKAITWVNTTTLVGWTIFIFIHYWTVFKGRFLFKKEWEDRKIKEYLNKNTEEETKMWE</sequence>
<evidence type="ECO:0000313" key="3">
    <source>
        <dbReference type="EMBL" id="MCA0132152.1"/>
    </source>
</evidence>
<name>A0ABS7XQ56_9FLAO</name>
<evidence type="ECO:0000256" key="1">
    <source>
        <dbReference type="SAM" id="Phobius"/>
    </source>
</evidence>